<evidence type="ECO:0000313" key="5">
    <source>
        <dbReference type="EMBL" id="KAJ7745675.1"/>
    </source>
</evidence>
<dbReference type="Gene3D" id="1.10.840.10">
    <property type="entry name" value="Ras guanine-nucleotide exchange factors catalytic domain"/>
    <property type="match status" value="1"/>
</dbReference>
<keyword evidence="6" id="KW-1185">Reference proteome</keyword>
<dbReference type="InterPro" id="IPR008937">
    <property type="entry name" value="Ras-like_GEF"/>
</dbReference>
<dbReference type="Pfam" id="PF00617">
    <property type="entry name" value="RasGEF"/>
    <property type="match status" value="1"/>
</dbReference>
<evidence type="ECO:0000259" key="4">
    <source>
        <dbReference type="PROSITE" id="PS50009"/>
    </source>
</evidence>
<protein>
    <submittedName>
        <fullName evidence="5">Ras guanine nucleotide exchange factor domain-containing protein</fullName>
    </submittedName>
</protein>
<reference evidence="5" key="1">
    <citation type="submission" date="2023-03" db="EMBL/GenBank/DDBJ databases">
        <title>Massive genome expansion in bonnet fungi (Mycena s.s.) driven by repeated elements and novel gene families across ecological guilds.</title>
        <authorList>
            <consortium name="Lawrence Berkeley National Laboratory"/>
            <person name="Harder C.B."/>
            <person name="Miyauchi S."/>
            <person name="Viragh M."/>
            <person name="Kuo A."/>
            <person name="Thoen E."/>
            <person name="Andreopoulos B."/>
            <person name="Lu D."/>
            <person name="Skrede I."/>
            <person name="Drula E."/>
            <person name="Henrissat B."/>
            <person name="Morin E."/>
            <person name="Kohler A."/>
            <person name="Barry K."/>
            <person name="LaButti K."/>
            <person name="Morin E."/>
            <person name="Salamov A."/>
            <person name="Lipzen A."/>
            <person name="Mereny Z."/>
            <person name="Hegedus B."/>
            <person name="Baldrian P."/>
            <person name="Stursova M."/>
            <person name="Weitz H."/>
            <person name="Taylor A."/>
            <person name="Grigoriev I.V."/>
            <person name="Nagy L.G."/>
            <person name="Martin F."/>
            <person name="Kauserud H."/>
        </authorList>
    </citation>
    <scope>NUCLEOTIDE SEQUENCE</scope>
    <source>
        <strain evidence="5">CBHHK182m</strain>
    </source>
</reference>
<comment type="caution">
    <text evidence="5">The sequence shown here is derived from an EMBL/GenBank/DDBJ whole genome shotgun (WGS) entry which is preliminary data.</text>
</comment>
<dbReference type="Proteomes" id="UP001215598">
    <property type="component" value="Unassembled WGS sequence"/>
</dbReference>
<proteinExistence type="predicted"/>
<evidence type="ECO:0000256" key="3">
    <source>
        <dbReference type="SAM" id="MobiDB-lite"/>
    </source>
</evidence>
<evidence type="ECO:0000313" key="6">
    <source>
        <dbReference type="Proteomes" id="UP001215598"/>
    </source>
</evidence>
<dbReference type="InterPro" id="IPR001895">
    <property type="entry name" value="RASGEF_cat_dom"/>
</dbReference>
<dbReference type="AlphaFoldDB" id="A0AAD7IN55"/>
<dbReference type="PROSITE" id="PS50009">
    <property type="entry name" value="RASGEF_CAT"/>
    <property type="match status" value="1"/>
</dbReference>
<gene>
    <name evidence="5" type="ORF">B0H16DRAFT_1462695</name>
</gene>
<dbReference type="InterPro" id="IPR023578">
    <property type="entry name" value="Ras_GEF_dom_sf"/>
</dbReference>
<dbReference type="GO" id="GO:0005085">
    <property type="term" value="F:guanyl-nucleotide exchange factor activity"/>
    <property type="evidence" value="ECO:0007669"/>
    <property type="project" value="UniProtKB-KW"/>
</dbReference>
<feature type="domain" description="Ras-GEF" evidence="4">
    <location>
        <begin position="253"/>
        <end position="478"/>
    </location>
</feature>
<keyword evidence="1 2" id="KW-0344">Guanine-nucleotide releasing factor</keyword>
<evidence type="ECO:0000256" key="2">
    <source>
        <dbReference type="PROSITE-ProRule" id="PRU00168"/>
    </source>
</evidence>
<dbReference type="GO" id="GO:0007265">
    <property type="term" value="P:Ras protein signal transduction"/>
    <property type="evidence" value="ECO:0007669"/>
    <property type="project" value="TreeGrafter"/>
</dbReference>
<name>A0AAD7IN55_9AGAR</name>
<dbReference type="PANTHER" id="PTHR23113">
    <property type="entry name" value="GUANINE NUCLEOTIDE EXCHANGE FACTOR"/>
    <property type="match status" value="1"/>
</dbReference>
<sequence>MESSLDWGLTGGNAEISLAVQERPLVPNKSELFKHASGFNILGGLFLSGGDVHIHPSPESSPILDTRTTADFTYPVPPQPDAYGQTTTWGPHPEGYSTTYEPEAIVEASGSDSQSFSRPRNPENRDHPNLFTTTALVAHWVATDDEHFKEVMLGAYPDFLRMNPEEQLFDIIQKQFEQAVAKPYSERYRIVKVVTAWLPTVPPESNVLRLVEAFVANNPHIVLGDRTVIRRTLGHCSASSPPRRPEPPVEPVDFYDVAAALTILAANIFNKLRLCDYSAYERGEPSRFDDLIAMNEKLSLWVKDCILSQRDRDSRKLCVKRFNKVAQECRKLRNYNSMATIARVLDEKSKPLAYIPRTMDMLSKSTRESLKQLLAITDPYDNYREYRKQRGGDKSGCIPWLTVLLSDLKRDLLRYPSIVDHQPELINFERYRKLAQRIHMYRMPADLERRRRGAHVTFLEAKFSNIDFPDADEEAEVLRLWKLKEKEEKEYKDHTLELRKLGFRA</sequence>
<dbReference type="InterPro" id="IPR036964">
    <property type="entry name" value="RASGEF_cat_dom_sf"/>
</dbReference>
<dbReference type="EMBL" id="JARKIB010000082">
    <property type="protein sequence ID" value="KAJ7745675.1"/>
    <property type="molecule type" value="Genomic_DNA"/>
</dbReference>
<dbReference type="SUPFAM" id="SSF48366">
    <property type="entry name" value="Ras GEF"/>
    <property type="match status" value="1"/>
</dbReference>
<dbReference type="SMART" id="SM00147">
    <property type="entry name" value="RasGEF"/>
    <property type="match status" value="1"/>
</dbReference>
<accession>A0AAD7IN55</accession>
<feature type="region of interest" description="Disordered" evidence="3">
    <location>
        <begin position="107"/>
        <end position="128"/>
    </location>
</feature>
<evidence type="ECO:0000256" key="1">
    <source>
        <dbReference type="ARBA" id="ARBA00022658"/>
    </source>
</evidence>
<dbReference type="GO" id="GO:0005886">
    <property type="term" value="C:plasma membrane"/>
    <property type="evidence" value="ECO:0007669"/>
    <property type="project" value="TreeGrafter"/>
</dbReference>
<organism evidence="5 6">
    <name type="scientific">Mycena metata</name>
    <dbReference type="NCBI Taxonomy" id="1033252"/>
    <lineage>
        <taxon>Eukaryota</taxon>
        <taxon>Fungi</taxon>
        <taxon>Dikarya</taxon>
        <taxon>Basidiomycota</taxon>
        <taxon>Agaricomycotina</taxon>
        <taxon>Agaricomycetes</taxon>
        <taxon>Agaricomycetidae</taxon>
        <taxon>Agaricales</taxon>
        <taxon>Marasmiineae</taxon>
        <taxon>Mycenaceae</taxon>
        <taxon>Mycena</taxon>
    </lineage>
</organism>
<dbReference type="PANTHER" id="PTHR23113:SF252">
    <property type="entry name" value="RAS GUANYL-RELEASING PROTEIN 3"/>
    <property type="match status" value="1"/>
</dbReference>